<protein>
    <submittedName>
        <fullName evidence="2">Uncharacterized conserved protein YgiM, contains N-terminal SH3 domain, DUF1202 family</fullName>
    </submittedName>
</protein>
<dbReference type="EMBL" id="FMYI01000005">
    <property type="protein sequence ID" value="SDC22658.1"/>
    <property type="molecule type" value="Genomic_DNA"/>
</dbReference>
<evidence type="ECO:0000313" key="2">
    <source>
        <dbReference type="EMBL" id="SDC22658.1"/>
    </source>
</evidence>
<accession>A0A1G6JVG6</accession>
<reference evidence="3" key="1">
    <citation type="submission" date="2016-09" db="EMBL/GenBank/DDBJ databases">
        <authorList>
            <person name="Varghese N."/>
            <person name="Submissions S."/>
        </authorList>
    </citation>
    <scope>NUCLEOTIDE SEQUENCE [LARGE SCALE GENOMIC DNA]</scope>
    <source>
        <strain evidence="3">S5</strain>
    </source>
</reference>
<feature type="compositionally biased region" description="Acidic residues" evidence="1">
    <location>
        <begin position="22"/>
        <end position="63"/>
    </location>
</feature>
<sequence length="316" mass="36076">MIKLMMISIVSMLLLIGCGTTETEEPQVEEESEPPVEETEESTDDLEDEDTDTSEEDEAEIYQEENYTQSIVPIVEWLWYDQDDLLAFRLHVTEDDLTTEERMKQSFIESDVTIQESFDELVDVTIDDDTATLTFTDEHELASLASTEQMHLTETLEVISSLYKITELNFYVDDQAGIDYGQTGQVESMSIETDSNRGYYLVTDEELLEGSETRTYLPSFKLDSEIDSNADLYETITAMSEVPDASFDLDSAIPSEVMIQEVETEGERVEVYYEISDETKRDDLIETLALTLMDFAFNELHLIDDSNQLTTIVNLN</sequence>
<evidence type="ECO:0000313" key="3">
    <source>
        <dbReference type="Proteomes" id="UP000242949"/>
    </source>
</evidence>
<dbReference type="STRING" id="1612202.SAMN05421734_105157"/>
<name>A0A1G6JVG6_9BACI</name>
<evidence type="ECO:0000256" key="1">
    <source>
        <dbReference type="SAM" id="MobiDB-lite"/>
    </source>
</evidence>
<dbReference type="RefSeq" id="WP_090795615.1">
    <property type="nucleotide sequence ID" value="NZ_FMYI01000005.1"/>
</dbReference>
<proteinExistence type="predicted"/>
<organism evidence="2 3">
    <name type="scientific">Pelagirhabdus alkalitolerans</name>
    <dbReference type="NCBI Taxonomy" id="1612202"/>
    <lineage>
        <taxon>Bacteria</taxon>
        <taxon>Bacillati</taxon>
        <taxon>Bacillota</taxon>
        <taxon>Bacilli</taxon>
        <taxon>Bacillales</taxon>
        <taxon>Bacillaceae</taxon>
        <taxon>Pelagirhabdus</taxon>
    </lineage>
</organism>
<feature type="region of interest" description="Disordered" evidence="1">
    <location>
        <begin position="21"/>
        <end position="64"/>
    </location>
</feature>
<gene>
    <name evidence="2" type="ORF">SAMN05421734_105157</name>
</gene>
<dbReference type="AlphaFoldDB" id="A0A1G6JVG6"/>
<dbReference type="OrthoDB" id="2974585at2"/>
<keyword evidence="3" id="KW-1185">Reference proteome</keyword>
<dbReference type="PROSITE" id="PS51257">
    <property type="entry name" value="PROKAR_LIPOPROTEIN"/>
    <property type="match status" value="1"/>
</dbReference>
<dbReference type="Proteomes" id="UP000242949">
    <property type="component" value="Unassembled WGS sequence"/>
</dbReference>